<dbReference type="EMBL" id="BNAW01000002">
    <property type="protein sequence ID" value="GHF94162.1"/>
    <property type="molecule type" value="Genomic_DNA"/>
</dbReference>
<accession>A0ABQ3K261</accession>
<keyword evidence="2" id="KW-0472">Membrane</keyword>
<feature type="transmembrane region" description="Helical" evidence="2">
    <location>
        <begin position="15"/>
        <end position="36"/>
    </location>
</feature>
<keyword evidence="4" id="KW-1185">Reference proteome</keyword>
<evidence type="ECO:0000256" key="2">
    <source>
        <dbReference type="SAM" id="Phobius"/>
    </source>
</evidence>
<organism evidence="3 4">
    <name type="scientific">Amycolatopsis bullii</name>
    <dbReference type="NCBI Taxonomy" id="941987"/>
    <lineage>
        <taxon>Bacteria</taxon>
        <taxon>Bacillati</taxon>
        <taxon>Actinomycetota</taxon>
        <taxon>Actinomycetes</taxon>
        <taxon>Pseudonocardiales</taxon>
        <taxon>Pseudonocardiaceae</taxon>
        <taxon>Amycolatopsis</taxon>
    </lineage>
</organism>
<gene>
    <name evidence="3" type="ORF">GCM10017567_05790</name>
</gene>
<evidence type="ECO:0000313" key="3">
    <source>
        <dbReference type="EMBL" id="GHF94162.1"/>
    </source>
</evidence>
<evidence type="ECO:0000256" key="1">
    <source>
        <dbReference type="SAM" id="MobiDB-lite"/>
    </source>
</evidence>
<comment type="caution">
    <text evidence="3">The sequence shown here is derived from an EMBL/GenBank/DDBJ whole genome shotgun (WGS) entry which is preliminary data.</text>
</comment>
<keyword evidence="2" id="KW-1133">Transmembrane helix</keyword>
<reference evidence="4" key="1">
    <citation type="journal article" date="2019" name="Int. J. Syst. Evol. Microbiol.">
        <title>The Global Catalogue of Microorganisms (GCM) 10K type strain sequencing project: providing services to taxonomists for standard genome sequencing and annotation.</title>
        <authorList>
            <consortium name="The Broad Institute Genomics Platform"/>
            <consortium name="The Broad Institute Genome Sequencing Center for Infectious Disease"/>
            <person name="Wu L."/>
            <person name="Ma J."/>
        </authorList>
    </citation>
    <scope>NUCLEOTIDE SEQUENCE [LARGE SCALE GENOMIC DNA]</scope>
    <source>
        <strain evidence="4">CGMCC 4.7680</strain>
    </source>
</reference>
<dbReference type="Proteomes" id="UP000649955">
    <property type="component" value="Unassembled WGS sequence"/>
</dbReference>
<evidence type="ECO:0000313" key="4">
    <source>
        <dbReference type="Proteomes" id="UP000649955"/>
    </source>
</evidence>
<protein>
    <submittedName>
        <fullName evidence="3">Uncharacterized protein</fullName>
    </submittedName>
</protein>
<name>A0ABQ3K261_9PSEU</name>
<feature type="region of interest" description="Disordered" evidence="1">
    <location>
        <begin position="82"/>
        <end position="101"/>
    </location>
</feature>
<keyword evidence="2" id="KW-0812">Transmembrane</keyword>
<dbReference type="RefSeq" id="WP_191306452.1">
    <property type="nucleotide sequence ID" value="NZ_BNAW01000002.1"/>
</dbReference>
<sequence length="101" mass="10430">MAKRADGRPTVTRQVAAAISVTALAAAFAVVVGALIRHPLQLALEAARCQTKLPAHRLLQPVRGKPTATLVIESGRVEVFGGRSATGPARSPGGRGFVPGR</sequence>
<proteinExistence type="predicted"/>